<evidence type="ECO:0000256" key="2">
    <source>
        <dbReference type="PROSITE-ProRule" id="PRU00047"/>
    </source>
</evidence>
<dbReference type="Proteomes" id="UP000005240">
    <property type="component" value="Unassembled WGS sequence"/>
</dbReference>
<reference evidence="5" key="2">
    <citation type="submission" date="2016-05" db="EMBL/GenBank/DDBJ databases">
        <title>Comparative analysis highlights variable genome content of wheat rusts and divergence of the mating loci.</title>
        <authorList>
            <person name="Cuomo C.A."/>
            <person name="Bakkeren G."/>
            <person name="Szabo L."/>
            <person name="Khalil H."/>
            <person name="Joly D."/>
            <person name="Goldberg J."/>
            <person name="Young S."/>
            <person name="Zeng Q."/>
            <person name="Fellers J."/>
        </authorList>
    </citation>
    <scope>NUCLEOTIDE SEQUENCE [LARGE SCALE GENOMIC DNA]</scope>
    <source>
        <strain evidence="5">1-1 BBBD Race 1</strain>
    </source>
</reference>
<name>A0A180GE73_PUCT1</name>
<sequence>MRLTHHNNSWSFWREEICKKFGHSAWKRKKQNAFTADRFVPGESEPAQWVTRQYNRLKCFEPNIDQESLNFKLLNLMDNKVEYAAKNAMKRPDADLSSFINVLEDICDKTRLGRRRFPPEVVPPLVSKPTGQALDKTKPPPSDIKCFTCKETGHTARKCPKNVNAVDDGKGAEAAAEQGSDPEDGGPIIGAISSGADVVGTTRGRNNLGKRTLRNFARAGRSSFFQYSLENSIVRLGR</sequence>
<dbReference type="OrthoDB" id="2514797at2759"/>
<keyword evidence="1" id="KW-0507">mRNA processing</keyword>
<reference evidence="6 7" key="3">
    <citation type="journal article" date="2017" name="G3 (Bethesda)">
        <title>Comparative analysis highlights variable genome content of wheat rusts and divergence of the mating loci.</title>
        <authorList>
            <person name="Cuomo C.A."/>
            <person name="Bakkeren G."/>
            <person name="Khalil H.B."/>
            <person name="Panwar V."/>
            <person name="Joly D."/>
            <person name="Linning R."/>
            <person name="Sakthikumar S."/>
            <person name="Song X."/>
            <person name="Adiconis X."/>
            <person name="Fan L."/>
            <person name="Goldberg J.M."/>
            <person name="Levin J.Z."/>
            <person name="Young S."/>
            <person name="Zeng Q."/>
            <person name="Anikster Y."/>
            <person name="Bruce M."/>
            <person name="Wang M."/>
            <person name="Yin C."/>
            <person name="McCallum B."/>
            <person name="Szabo L.J."/>
            <person name="Hulbert S."/>
            <person name="Chen X."/>
            <person name="Fellers J.P."/>
        </authorList>
    </citation>
    <scope>NUCLEOTIDE SEQUENCE</scope>
    <source>
        <strain evidence="6">isolate 1-1 / race 1 (BBBD)</strain>
        <strain evidence="7">Isolate 1-1 / race 1 (BBBD)</strain>
    </source>
</reference>
<keyword evidence="2" id="KW-0863">Zinc-finger</keyword>
<feature type="compositionally biased region" description="Low complexity" evidence="3">
    <location>
        <begin position="185"/>
        <end position="194"/>
    </location>
</feature>
<dbReference type="VEuPathDB" id="FungiDB:PTTG_28130"/>
<dbReference type="PROSITE" id="PS50158">
    <property type="entry name" value="ZF_CCHC"/>
    <property type="match status" value="1"/>
</dbReference>
<feature type="domain" description="CCHC-type" evidence="4">
    <location>
        <begin position="145"/>
        <end position="161"/>
    </location>
</feature>
<dbReference type="Pfam" id="PF00098">
    <property type="entry name" value="zf-CCHC"/>
    <property type="match status" value="1"/>
</dbReference>
<dbReference type="Gene3D" id="4.10.60.10">
    <property type="entry name" value="Zinc finger, CCHC-type"/>
    <property type="match status" value="1"/>
</dbReference>
<dbReference type="InterPro" id="IPR001878">
    <property type="entry name" value="Znf_CCHC"/>
</dbReference>
<reference evidence="5" key="1">
    <citation type="submission" date="2009-11" db="EMBL/GenBank/DDBJ databases">
        <authorList>
            <consortium name="The Broad Institute Genome Sequencing Platform"/>
            <person name="Ward D."/>
            <person name="Feldgarden M."/>
            <person name="Earl A."/>
            <person name="Young S.K."/>
            <person name="Zeng Q."/>
            <person name="Koehrsen M."/>
            <person name="Alvarado L."/>
            <person name="Berlin A."/>
            <person name="Bochicchio J."/>
            <person name="Borenstein D."/>
            <person name="Chapman S.B."/>
            <person name="Chen Z."/>
            <person name="Engels R."/>
            <person name="Freedman E."/>
            <person name="Gellesch M."/>
            <person name="Goldberg J."/>
            <person name="Griggs A."/>
            <person name="Gujja S."/>
            <person name="Heilman E."/>
            <person name="Heiman D."/>
            <person name="Hepburn T."/>
            <person name="Howarth C."/>
            <person name="Jen D."/>
            <person name="Larson L."/>
            <person name="Lewis B."/>
            <person name="Mehta T."/>
            <person name="Park D."/>
            <person name="Pearson M."/>
            <person name="Roberts A."/>
            <person name="Saif S."/>
            <person name="Shea T."/>
            <person name="Shenoy N."/>
            <person name="Sisk P."/>
            <person name="Stolte C."/>
            <person name="Sykes S."/>
            <person name="Thomson T."/>
            <person name="Walk T."/>
            <person name="White J."/>
            <person name="Yandava C."/>
            <person name="Izard J."/>
            <person name="Baranova O.V."/>
            <person name="Blanton J.M."/>
            <person name="Tanner A.C."/>
            <person name="Dewhirst F.E."/>
            <person name="Haas B."/>
            <person name="Nusbaum C."/>
            <person name="Birren B."/>
        </authorList>
    </citation>
    <scope>NUCLEOTIDE SEQUENCE [LARGE SCALE GENOMIC DNA]</scope>
    <source>
        <strain evidence="5">1-1 BBBD Race 1</strain>
    </source>
</reference>
<dbReference type="SUPFAM" id="SSF57756">
    <property type="entry name" value="Retrovirus zinc finger-like domains"/>
    <property type="match status" value="1"/>
</dbReference>
<dbReference type="GO" id="GO:0003676">
    <property type="term" value="F:nucleic acid binding"/>
    <property type="evidence" value="ECO:0007669"/>
    <property type="project" value="InterPro"/>
</dbReference>
<keyword evidence="2" id="KW-0479">Metal-binding</keyword>
<organism evidence="5">
    <name type="scientific">Puccinia triticina (isolate 1-1 / race 1 (BBBD))</name>
    <name type="common">Brown leaf rust fungus</name>
    <dbReference type="NCBI Taxonomy" id="630390"/>
    <lineage>
        <taxon>Eukaryota</taxon>
        <taxon>Fungi</taxon>
        <taxon>Dikarya</taxon>
        <taxon>Basidiomycota</taxon>
        <taxon>Pucciniomycotina</taxon>
        <taxon>Pucciniomycetes</taxon>
        <taxon>Pucciniales</taxon>
        <taxon>Pucciniaceae</taxon>
        <taxon>Puccinia</taxon>
    </lineage>
</organism>
<evidence type="ECO:0000256" key="3">
    <source>
        <dbReference type="SAM" id="MobiDB-lite"/>
    </source>
</evidence>
<dbReference type="AlphaFoldDB" id="A0A180GE73"/>
<evidence type="ECO:0000256" key="1">
    <source>
        <dbReference type="ARBA" id="ARBA00022664"/>
    </source>
</evidence>
<dbReference type="GO" id="GO:0008270">
    <property type="term" value="F:zinc ion binding"/>
    <property type="evidence" value="ECO:0007669"/>
    <property type="project" value="UniProtKB-KW"/>
</dbReference>
<accession>A0A180GE73</accession>
<keyword evidence="7" id="KW-1185">Reference proteome</keyword>
<dbReference type="InterPro" id="IPR036875">
    <property type="entry name" value="Znf_CCHC_sf"/>
</dbReference>
<reference evidence="6" key="4">
    <citation type="submission" date="2025-05" db="UniProtKB">
        <authorList>
            <consortium name="EnsemblFungi"/>
        </authorList>
    </citation>
    <scope>IDENTIFICATION</scope>
    <source>
        <strain evidence="6">isolate 1-1 / race 1 (BBBD)</strain>
    </source>
</reference>
<evidence type="ECO:0000313" key="6">
    <source>
        <dbReference type="EnsemblFungi" id="PTTG_28130-t43_1-p1"/>
    </source>
</evidence>
<evidence type="ECO:0000313" key="7">
    <source>
        <dbReference type="Proteomes" id="UP000005240"/>
    </source>
</evidence>
<proteinExistence type="predicted"/>
<dbReference type="SMART" id="SM00343">
    <property type="entry name" value="ZnF_C2HC"/>
    <property type="match status" value="1"/>
</dbReference>
<dbReference type="EnsemblFungi" id="PTTG_28130-t43_1">
    <property type="protein sequence ID" value="PTTG_28130-t43_1-p1"/>
    <property type="gene ID" value="PTTG_28130"/>
</dbReference>
<gene>
    <name evidence="5" type="ORF">PTTG_28130</name>
</gene>
<evidence type="ECO:0000259" key="4">
    <source>
        <dbReference type="PROSITE" id="PS50158"/>
    </source>
</evidence>
<protein>
    <submittedName>
        <fullName evidence="6">CCHC-type domain-containing protein</fullName>
    </submittedName>
</protein>
<feature type="region of interest" description="Disordered" evidence="3">
    <location>
        <begin position="170"/>
        <end position="194"/>
    </location>
</feature>
<dbReference type="GO" id="GO:0006397">
    <property type="term" value="P:mRNA processing"/>
    <property type="evidence" value="ECO:0007669"/>
    <property type="project" value="UniProtKB-KW"/>
</dbReference>
<dbReference type="EMBL" id="ADAS02000090">
    <property type="protein sequence ID" value="OAV90955.1"/>
    <property type="molecule type" value="Genomic_DNA"/>
</dbReference>
<evidence type="ECO:0000313" key="5">
    <source>
        <dbReference type="EMBL" id="OAV90955.1"/>
    </source>
</evidence>
<keyword evidence="2" id="KW-0862">Zinc</keyword>